<reference evidence="2 3" key="1">
    <citation type="submission" date="2017-10" db="EMBL/GenBank/DDBJ databases">
        <title>Resolving the taxonomy of Roseburia spp., Eubacterium rectale and Agathobacter spp. through phylogenomic analysis.</title>
        <authorList>
            <person name="Sheridan P.O."/>
            <person name="Walker A.W."/>
            <person name="Duncan S.H."/>
            <person name="Scott K.P."/>
            <person name="Toole P.W.O."/>
            <person name="Luis P."/>
            <person name="Flint H.J."/>
        </authorList>
    </citation>
    <scope>NUCLEOTIDE SEQUENCE [LARGE SCALE GENOMIC DNA]</scope>
    <source>
        <strain evidence="2 3">JK626</strain>
    </source>
</reference>
<comment type="caution">
    <text evidence="2">The sequence shown here is derived from an EMBL/GenBank/DDBJ whole genome shotgun (WGS) entry which is preliminary data.</text>
</comment>
<evidence type="ECO:0000313" key="3">
    <source>
        <dbReference type="Proteomes" id="UP000225889"/>
    </source>
</evidence>
<dbReference type="AlphaFoldDB" id="A0A2G3DTS5"/>
<sequence>MKLKLKDFSKPKFKEIKLIDFDKKAFSWKEICSRPIIKSFIINVAIFLVLNAIAYARFESDADIMMSLLLSGVTGAGYTSHLGFSNSLLFKIIAPLSSLVKCINWYTWLIVLSAFVAVVVLNKLFLDNHTEKNHLVLIVVFNIFIGYECYMFPSYIKSAIIGSFTVAISLKHMLDYSNGNIRKYVILTIGFLGYGFLSLRGTLYGFVGALVCVAIGLLLQEKKNIKRLLIWTGIVLISFGCLCGLRKADEALYAKESIEGKLTAEYIDDIEKLLVFGYPDYSNELGEKTGISADQYRRTFSSSNCFLVEERTIDSLSWIKEVSSERIKFKGETLLRFFRTVPIAQINVGYLYLFLVALLAFLASGYKNKRLVAYLTVGYCFVAYAIAYFNYAWDNRVTQLIVFLPVVYLLYTGMQSLKVVEHKELVAYLIVFGVVLYNRFGSQMVTTVTGGELAETVEEFYSDNNHYIAFNLNGYVRPYSPYKRFGEDLLDEKRLLVLNGYYMLFPEFNEKQYFAHSLGELWYDGETPIYMPDYYLVE</sequence>
<feature type="transmembrane region" description="Helical" evidence="1">
    <location>
        <begin position="64"/>
        <end position="84"/>
    </location>
</feature>
<feature type="transmembrane region" description="Helical" evidence="1">
    <location>
        <begin position="105"/>
        <end position="122"/>
    </location>
</feature>
<dbReference type="Proteomes" id="UP000225889">
    <property type="component" value="Unassembled WGS sequence"/>
</dbReference>
<proteinExistence type="predicted"/>
<feature type="transmembrane region" description="Helical" evidence="1">
    <location>
        <begin position="397"/>
        <end position="413"/>
    </location>
</feature>
<dbReference type="EMBL" id="PDYF01000023">
    <property type="protein sequence ID" value="PHU34447.1"/>
    <property type="molecule type" value="Genomic_DNA"/>
</dbReference>
<feature type="transmembrane region" description="Helical" evidence="1">
    <location>
        <begin position="343"/>
        <end position="364"/>
    </location>
</feature>
<reference evidence="2 3" key="2">
    <citation type="submission" date="2017-10" db="EMBL/GenBank/DDBJ databases">
        <authorList>
            <person name="Banno H."/>
            <person name="Chua N.-H."/>
        </authorList>
    </citation>
    <scope>NUCLEOTIDE SEQUENCE [LARGE SCALE GENOMIC DNA]</scope>
    <source>
        <strain evidence="2 3">JK626</strain>
    </source>
</reference>
<evidence type="ECO:0008006" key="4">
    <source>
        <dbReference type="Google" id="ProtNLM"/>
    </source>
</evidence>
<feature type="transmembrane region" description="Helical" evidence="1">
    <location>
        <begin position="228"/>
        <end position="248"/>
    </location>
</feature>
<protein>
    <recommendedName>
        <fullName evidence="4">Glycosyltransferase RgtA/B/C/D-like domain-containing protein</fullName>
    </recommendedName>
</protein>
<organism evidence="2 3">
    <name type="scientific">Pseudobutyrivibrio ruminis</name>
    <dbReference type="NCBI Taxonomy" id="46206"/>
    <lineage>
        <taxon>Bacteria</taxon>
        <taxon>Bacillati</taxon>
        <taxon>Bacillota</taxon>
        <taxon>Clostridia</taxon>
        <taxon>Lachnospirales</taxon>
        <taxon>Lachnospiraceae</taxon>
        <taxon>Pseudobutyrivibrio</taxon>
    </lineage>
</organism>
<feature type="transmembrane region" description="Helical" evidence="1">
    <location>
        <begin position="134"/>
        <end position="152"/>
    </location>
</feature>
<evidence type="ECO:0000256" key="1">
    <source>
        <dbReference type="SAM" id="Phobius"/>
    </source>
</evidence>
<keyword evidence="1" id="KW-1133">Transmembrane helix</keyword>
<evidence type="ECO:0000313" key="2">
    <source>
        <dbReference type="EMBL" id="PHU34447.1"/>
    </source>
</evidence>
<keyword evidence="1" id="KW-0812">Transmembrane</keyword>
<keyword evidence="1" id="KW-0472">Membrane</keyword>
<feature type="transmembrane region" description="Helical" evidence="1">
    <location>
        <begin position="203"/>
        <end position="219"/>
    </location>
</feature>
<name>A0A2G3DTS5_9FIRM</name>
<accession>A0A2G3DTS5</accession>
<feature type="transmembrane region" description="Helical" evidence="1">
    <location>
        <begin position="40"/>
        <end position="58"/>
    </location>
</feature>
<gene>
    <name evidence="2" type="ORF">CSX01_10050</name>
</gene>
<feature type="transmembrane region" description="Helical" evidence="1">
    <location>
        <begin position="371"/>
        <end position="391"/>
    </location>
</feature>
<feature type="transmembrane region" description="Helical" evidence="1">
    <location>
        <begin position="425"/>
        <end position="441"/>
    </location>
</feature>